<dbReference type="AlphaFoldDB" id="A0A318P4Q9"/>
<dbReference type="GO" id="GO:0003677">
    <property type="term" value="F:DNA binding"/>
    <property type="evidence" value="ECO:0007669"/>
    <property type="project" value="UniProtKB-KW"/>
</dbReference>
<evidence type="ECO:0000256" key="1">
    <source>
        <dbReference type="ARBA" id="ARBA00023015"/>
    </source>
</evidence>
<feature type="domain" description="HTH tetR-type" evidence="5">
    <location>
        <begin position="39"/>
        <end position="81"/>
    </location>
</feature>
<evidence type="ECO:0000256" key="3">
    <source>
        <dbReference type="ARBA" id="ARBA00023163"/>
    </source>
</evidence>
<organism evidence="7 8">
    <name type="scientific">Serratia plymuthica</name>
    <dbReference type="NCBI Taxonomy" id="82996"/>
    <lineage>
        <taxon>Bacteria</taxon>
        <taxon>Pseudomonadati</taxon>
        <taxon>Pseudomonadota</taxon>
        <taxon>Gammaproteobacteria</taxon>
        <taxon>Enterobacterales</taxon>
        <taxon>Yersiniaceae</taxon>
        <taxon>Serratia</taxon>
    </lineage>
</organism>
<dbReference type="SUPFAM" id="SSF46689">
    <property type="entry name" value="Homeodomain-like"/>
    <property type="match status" value="1"/>
</dbReference>
<dbReference type="Proteomes" id="UP000248196">
    <property type="component" value="Unassembled WGS sequence"/>
</dbReference>
<feature type="domain" description="Tetracyclin repressor-like C-terminal" evidence="6">
    <location>
        <begin position="107"/>
        <end position="195"/>
    </location>
</feature>
<evidence type="ECO:0000313" key="7">
    <source>
        <dbReference type="EMBL" id="PYD41181.1"/>
    </source>
</evidence>
<evidence type="ECO:0000256" key="4">
    <source>
        <dbReference type="SAM" id="MobiDB-lite"/>
    </source>
</evidence>
<reference evidence="7 8" key="1">
    <citation type="submission" date="2017-11" db="EMBL/GenBank/DDBJ databases">
        <title>Genome sequence of the oocydin A producing rhizobacterium Serratia plymuthica 4Rx5.</title>
        <authorList>
            <person name="Matilla M.A."/>
            <person name="Udaondo Z."/>
            <person name="Salmond G.P.C."/>
        </authorList>
    </citation>
    <scope>NUCLEOTIDE SEQUENCE [LARGE SCALE GENOMIC DNA]</scope>
    <source>
        <strain evidence="7 8">4Rx5</strain>
    </source>
</reference>
<dbReference type="PANTHER" id="PTHR47506:SF1">
    <property type="entry name" value="HTH-TYPE TRANSCRIPTIONAL REGULATOR YJDC"/>
    <property type="match status" value="1"/>
</dbReference>
<comment type="caution">
    <text evidence="7">The sequence shown here is derived from an EMBL/GenBank/DDBJ whole genome shotgun (WGS) entry which is preliminary data.</text>
</comment>
<dbReference type="EMBL" id="PESE01000001">
    <property type="protein sequence ID" value="PYD41181.1"/>
    <property type="molecule type" value="Genomic_DNA"/>
</dbReference>
<dbReference type="InterPro" id="IPR036271">
    <property type="entry name" value="Tet_transcr_reg_TetR-rel_C_sf"/>
</dbReference>
<proteinExistence type="predicted"/>
<keyword evidence="2" id="KW-0238">DNA-binding</keyword>
<dbReference type="InterPro" id="IPR009057">
    <property type="entry name" value="Homeodomain-like_sf"/>
</dbReference>
<dbReference type="InterPro" id="IPR023772">
    <property type="entry name" value="DNA-bd_HTH_TetR-type_CS"/>
</dbReference>
<dbReference type="Gene3D" id="1.10.357.10">
    <property type="entry name" value="Tetracycline Repressor, domain 2"/>
    <property type="match status" value="1"/>
</dbReference>
<keyword evidence="1" id="KW-0805">Transcription regulation</keyword>
<sequence length="220" mass="24353">MCQENDCMPDMKTKNAGATGEKPKGRPRSFDRDWALLRALDIFWRKGFEPASVAELCAAMEINPPSLYSAFGNKAKLFLEAVSYYERVYWKATWERLEKEPDITQAIEKFFSEAADILLSPSAPCGCMVVLAAINVSQESADVVEAVSKLRQEGKDLFEKRLSRAVREEQLPVNTSTAALATVLNTLLEGMSIEAKDGATLESLRITGRYASHLLPGGKK</sequence>
<dbReference type="SUPFAM" id="SSF48498">
    <property type="entry name" value="Tetracyclin repressor-like, C-terminal domain"/>
    <property type="match status" value="1"/>
</dbReference>
<dbReference type="PROSITE" id="PS01081">
    <property type="entry name" value="HTH_TETR_1"/>
    <property type="match status" value="1"/>
</dbReference>
<evidence type="ECO:0000259" key="6">
    <source>
        <dbReference type="Pfam" id="PF16925"/>
    </source>
</evidence>
<name>A0A318P4Q9_SERPL</name>
<dbReference type="Pfam" id="PF16925">
    <property type="entry name" value="TetR_C_13"/>
    <property type="match status" value="1"/>
</dbReference>
<protein>
    <submittedName>
        <fullName evidence="7">TetR/AcrR family transcriptional regulator</fullName>
    </submittedName>
</protein>
<dbReference type="PANTHER" id="PTHR47506">
    <property type="entry name" value="TRANSCRIPTIONAL REGULATORY PROTEIN"/>
    <property type="match status" value="1"/>
</dbReference>
<dbReference type="Pfam" id="PF00440">
    <property type="entry name" value="TetR_N"/>
    <property type="match status" value="1"/>
</dbReference>
<evidence type="ECO:0000313" key="8">
    <source>
        <dbReference type="Proteomes" id="UP000248196"/>
    </source>
</evidence>
<dbReference type="InterPro" id="IPR011075">
    <property type="entry name" value="TetR_C"/>
</dbReference>
<keyword evidence="3" id="KW-0804">Transcription</keyword>
<evidence type="ECO:0000256" key="2">
    <source>
        <dbReference type="ARBA" id="ARBA00023125"/>
    </source>
</evidence>
<dbReference type="InterPro" id="IPR001647">
    <property type="entry name" value="HTH_TetR"/>
</dbReference>
<feature type="region of interest" description="Disordered" evidence="4">
    <location>
        <begin position="1"/>
        <end position="27"/>
    </location>
</feature>
<dbReference type="Gene3D" id="1.10.10.60">
    <property type="entry name" value="Homeodomain-like"/>
    <property type="match status" value="1"/>
</dbReference>
<evidence type="ECO:0000259" key="5">
    <source>
        <dbReference type="Pfam" id="PF00440"/>
    </source>
</evidence>
<accession>A0A318P4Q9</accession>
<gene>
    <name evidence="7" type="ORF">CT690_05475</name>
</gene>